<dbReference type="EMBL" id="MN642089">
    <property type="protein sequence ID" value="QGH71951.1"/>
    <property type="molecule type" value="Genomic_DNA"/>
</dbReference>
<dbReference type="Proteomes" id="UP000464669">
    <property type="component" value="Segment"/>
</dbReference>
<sequence length="202" mass="22957">MTYDNQDRYLLLKQLLVTICLAAKQAKLSVNGTPLTLDEQQGKVIRLIQEIQDNFTIPYGLLRGGRVYLYLDPIVGHISGLASGRLPEDCWENEYLKKLEDRELLADCILHYPLTEEYVEEHAQSLKDKNFHTNGRERAGELIEKTEAALRAIRRWAEGHPGMTLEQCVVLCNAVELVDWIFSFTNDVIGVENVPDDDIPGC</sequence>
<evidence type="ECO:0000313" key="1">
    <source>
        <dbReference type="EMBL" id="QGH71951.1"/>
    </source>
</evidence>
<keyword evidence="2" id="KW-1185">Reference proteome</keyword>
<protein>
    <submittedName>
        <fullName evidence="1">Uncharacterized protein</fullName>
    </submittedName>
</protein>
<organism evidence="1 2">
    <name type="scientific">Klebsiella phage N1M2</name>
    <dbReference type="NCBI Taxonomy" id="2664939"/>
    <lineage>
        <taxon>Viruses</taxon>
        <taxon>Duplodnaviria</taxon>
        <taxon>Heunggongvirae</taxon>
        <taxon>Uroviricota</taxon>
        <taxon>Caudoviricetes</taxon>
        <taxon>Chimalliviridae</taxon>
        <taxon>Nimduovirus</taxon>
        <taxon>Nimduovirus N1M2</taxon>
    </lineage>
</organism>
<gene>
    <name evidence="1" type="ORF">N1M2_88</name>
</gene>
<proteinExistence type="predicted"/>
<accession>A0A6B7ZFH0</accession>
<evidence type="ECO:0000313" key="2">
    <source>
        <dbReference type="Proteomes" id="UP000464669"/>
    </source>
</evidence>
<name>A0A6B7ZFH0_9CAUD</name>
<reference evidence="1 2" key="1">
    <citation type="submission" date="2019-11" db="EMBL/GenBank/DDBJ databases">
        <authorList>
            <person name="Lewis R."/>
            <person name="Clooney A.G."/>
            <person name="Stockdale S.R."/>
            <person name="Buttimer C."/>
            <person name="Draper L.A."/>
            <person name="Ross R.P."/>
            <person name="Hill C."/>
        </authorList>
    </citation>
    <scope>NUCLEOTIDE SEQUENCE [LARGE SCALE GENOMIC DNA]</scope>
</reference>